<proteinExistence type="predicted"/>
<gene>
    <name evidence="1" type="ORF">SDC9_15165</name>
</gene>
<evidence type="ECO:0000313" key="1">
    <source>
        <dbReference type="EMBL" id="MPL69423.1"/>
    </source>
</evidence>
<sequence length="92" mass="10586">MDIKSLISEGEQVKQRNTKQGVVGQFVTGEEYERWIAKCVIYLQRSNYNSEMTNRFIEVSKKATGNGVEHFDTMMGILKAFDELGEEEIITF</sequence>
<accession>A0A644TR58</accession>
<protein>
    <submittedName>
        <fullName evidence="1">Uncharacterized protein</fullName>
    </submittedName>
</protein>
<organism evidence="1">
    <name type="scientific">bioreactor metagenome</name>
    <dbReference type="NCBI Taxonomy" id="1076179"/>
    <lineage>
        <taxon>unclassified sequences</taxon>
        <taxon>metagenomes</taxon>
        <taxon>ecological metagenomes</taxon>
    </lineage>
</organism>
<comment type="caution">
    <text evidence="1">The sequence shown here is derived from an EMBL/GenBank/DDBJ whole genome shotgun (WGS) entry which is preliminary data.</text>
</comment>
<name>A0A644TR58_9ZZZZ</name>
<dbReference type="EMBL" id="VSSQ01000047">
    <property type="protein sequence ID" value="MPL69423.1"/>
    <property type="molecule type" value="Genomic_DNA"/>
</dbReference>
<reference evidence="1" key="1">
    <citation type="submission" date="2019-08" db="EMBL/GenBank/DDBJ databases">
        <authorList>
            <person name="Kucharzyk K."/>
            <person name="Murdoch R.W."/>
            <person name="Higgins S."/>
            <person name="Loffler F."/>
        </authorList>
    </citation>
    <scope>NUCLEOTIDE SEQUENCE</scope>
</reference>
<dbReference type="AlphaFoldDB" id="A0A644TR58"/>